<protein>
    <recommendedName>
        <fullName evidence="4">Phage tail tape measure protein</fullName>
    </recommendedName>
</protein>
<organism evidence="2 3">
    <name type="scientific">Micromonospora deserti</name>
    <dbReference type="NCBI Taxonomy" id="2070366"/>
    <lineage>
        <taxon>Bacteria</taxon>
        <taxon>Bacillati</taxon>
        <taxon>Actinomycetota</taxon>
        <taxon>Actinomycetes</taxon>
        <taxon>Micromonosporales</taxon>
        <taxon>Micromonosporaceae</taxon>
        <taxon>Micromonospora</taxon>
    </lineage>
</organism>
<sequence>MTRTTKVGLDVDERPFVRGMGRAAAAAEKLDDALDDVTDSAKDAAAATARAKDSTDDLGDSATDAGRDLDRLRADAQRLDRQIDETTAGVRDLARAIAATSDEAERARLAEKLSVEQGKLRSRVTLRKLIDVDSASDMGAELAGRVSVSFGARLGPLLARAPIAGLNPAVAAIGAPIAAGLTVLIGGAVAGAVVGAAGAGGVVGGLAIAARNPAVQASAAETGDLFGRAMQRAGVSFVPVTLDALGLVRSEIGEIDDDLERAFSAASRFVRPLTEDLLAGAKDGVDGFATAVERAGPVVEALGDIAQDAGDLAGDTFEILSDRAYEGSRALSTLWGIFEIGARSVVGTVAALTEAYGWMEKIGALAVGDREKFLQLIVEEHNAKITSGGLSQSLQDLINSLGQTGGAASDATYDVESLEDALGRLTGEAISVERSQIALEEAIDRAAEAAKRNGDGIDRNIPKQRANREALIGIAEAAKRASEDIYATTKSHDMAAEATEYARKNFLRTAEAMDVERGEAERLADQLFGIPREVDTRADFQPDNKGVSDWKKTLSGIPREIFTSARLRAIVDLEVRREQATQATGRRWGGITEHARDGLLREAGIYSPVSPARYAFAEPATGGEAFIPRFGDRDRSLDILSRAAMWYGQQVVPAGGAAARVDGPYGGGAEASTGSGSWSVAMATARAIRAALVGLTVQLDGRTVGYIQGRQADLYERGV</sequence>
<comment type="caution">
    <text evidence="2">The sequence shown here is derived from an EMBL/GenBank/DDBJ whole genome shotgun (WGS) entry which is preliminary data.</text>
</comment>
<evidence type="ECO:0000256" key="1">
    <source>
        <dbReference type="SAM" id="MobiDB-lite"/>
    </source>
</evidence>
<evidence type="ECO:0008006" key="4">
    <source>
        <dbReference type="Google" id="ProtNLM"/>
    </source>
</evidence>
<feature type="region of interest" description="Disordered" evidence="1">
    <location>
        <begin position="41"/>
        <end position="65"/>
    </location>
</feature>
<keyword evidence="3" id="KW-1185">Reference proteome</keyword>
<reference evidence="2 3" key="1">
    <citation type="submission" date="2018-01" db="EMBL/GenBank/DDBJ databases">
        <title>Draft genome sequence of Salinispora sp. 13K206.</title>
        <authorList>
            <person name="Sahin N."/>
            <person name="Saygin H."/>
            <person name="Ay H."/>
        </authorList>
    </citation>
    <scope>NUCLEOTIDE SEQUENCE [LARGE SCALE GENOMIC DNA]</scope>
    <source>
        <strain evidence="2 3">13K206</strain>
    </source>
</reference>
<name>A0A2W2CY31_9ACTN</name>
<proteinExistence type="predicted"/>
<dbReference type="OrthoDB" id="3341861at2"/>
<dbReference type="RefSeq" id="WP_111134624.1">
    <property type="nucleotide sequence ID" value="NZ_POUB01000079.1"/>
</dbReference>
<dbReference type="AlphaFoldDB" id="A0A2W2CY31"/>
<evidence type="ECO:0000313" key="2">
    <source>
        <dbReference type="EMBL" id="PZF98264.1"/>
    </source>
</evidence>
<evidence type="ECO:0000313" key="3">
    <source>
        <dbReference type="Proteomes" id="UP000248749"/>
    </source>
</evidence>
<dbReference type="EMBL" id="POUB01000079">
    <property type="protein sequence ID" value="PZF98264.1"/>
    <property type="molecule type" value="Genomic_DNA"/>
</dbReference>
<accession>A0A2W2CY31</accession>
<dbReference type="Proteomes" id="UP000248749">
    <property type="component" value="Unassembled WGS sequence"/>
</dbReference>
<gene>
    <name evidence="2" type="ORF">C1I99_13845</name>
</gene>